<dbReference type="Pfam" id="PF00440">
    <property type="entry name" value="TetR_N"/>
    <property type="match status" value="1"/>
</dbReference>
<comment type="caution">
    <text evidence="4">The sequence shown here is derived from an EMBL/GenBank/DDBJ whole genome shotgun (WGS) entry which is preliminary data.</text>
</comment>
<name>A0ABS8HLB0_9FIRM</name>
<evidence type="ECO:0000313" key="5">
    <source>
        <dbReference type="Proteomes" id="UP001165492"/>
    </source>
</evidence>
<dbReference type="PANTHER" id="PTHR43479">
    <property type="entry name" value="ACREF/ENVCD OPERON REPRESSOR-RELATED"/>
    <property type="match status" value="1"/>
</dbReference>
<dbReference type="InterPro" id="IPR001647">
    <property type="entry name" value="HTH_TetR"/>
</dbReference>
<evidence type="ECO:0000256" key="2">
    <source>
        <dbReference type="PROSITE-ProRule" id="PRU00335"/>
    </source>
</evidence>
<evidence type="ECO:0000313" key="4">
    <source>
        <dbReference type="EMBL" id="MCC5463951.1"/>
    </source>
</evidence>
<dbReference type="Gene3D" id="1.10.357.10">
    <property type="entry name" value="Tetracycline Repressor, domain 2"/>
    <property type="match status" value="1"/>
</dbReference>
<dbReference type="Proteomes" id="UP001165492">
    <property type="component" value="Unassembled WGS sequence"/>
</dbReference>
<dbReference type="EMBL" id="JAJHJB010000001">
    <property type="protein sequence ID" value="MCC5463951.1"/>
    <property type="molecule type" value="Genomic_DNA"/>
</dbReference>
<dbReference type="PRINTS" id="PR00455">
    <property type="entry name" value="HTHTETR"/>
</dbReference>
<keyword evidence="5" id="KW-1185">Reference proteome</keyword>
<reference evidence="4" key="1">
    <citation type="submission" date="2021-11" db="EMBL/GenBank/DDBJ databases">
        <title>Description of a new species Pelosinus isolated from the bottom sediments of Lake Baikal.</title>
        <authorList>
            <person name="Zakharyuk A."/>
        </authorList>
    </citation>
    <scope>NUCLEOTIDE SEQUENCE</scope>
    <source>
        <strain evidence="4">Bkl1</strain>
    </source>
</reference>
<dbReference type="PANTHER" id="PTHR43479:SF11">
    <property type="entry name" value="ACREF_ENVCD OPERON REPRESSOR-RELATED"/>
    <property type="match status" value="1"/>
</dbReference>
<accession>A0ABS8HLB0</accession>
<evidence type="ECO:0000256" key="1">
    <source>
        <dbReference type="ARBA" id="ARBA00023125"/>
    </source>
</evidence>
<feature type="DNA-binding region" description="H-T-H motif" evidence="2">
    <location>
        <begin position="32"/>
        <end position="51"/>
    </location>
</feature>
<gene>
    <name evidence="4" type="ORF">LMF89_01070</name>
</gene>
<sequence length="210" mass="23975">MARPPQDPQIRIAEILDAAEPLFYANGYHETAISDIVKKMGVAQGTLYYYFKSKEEILEALINRHMSTFTSAFAPIIYSENIAPPQKIESLLQAIFRTIQYKEGLLFYFLYDDRTLHLLDKLSRQGNQLVAPFLLKIIEEGKQQNYFHVSHPKAAMNLIMAIIDCLIDAIYEKSPDDLLTCQFKLAEELMAKALGMKEGTIHIVINDSEQ</sequence>
<feature type="domain" description="HTH tetR-type" evidence="3">
    <location>
        <begin position="9"/>
        <end position="69"/>
    </location>
</feature>
<proteinExistence type="predicted"/>
<keyword evidence="1 2" id="KW-0238">DNA-binding</keyword>
<dbReference type="RefSeq" id="WP_229533483.1">
    <property type="nucleotide sequence ID" value="NZ_JAJHJB010000001.1"/>
</dbReference>
<dbReference type="InterPro" id="IPR050624">
    <property type="entry name" value="HTH-type_Tx_Regulator"/>
</dbReference>
<dbReference type="InterPro" id="IPR009057">
    <property type="entry name" value="Homeodomain-like_sf"/>
</dbReference>
<organism evidence="4 5">
    <name type="scientific">Pelosinus baikalensis</name>
    <dbReference type="NCBI Taxonomy" id="2892015"/>
    <lineage>
        <taxon>Bacteria</taxon>
        <taxon>Bacillati</taxon>
        <taxon>Bacillota</taxon>
        <taxon>Negativicutes</taxon>
        <taxon>Selenomonadales</taxon>
        <taxon>Sporomusaceae</taxon>
        <taxon>Pelosinus</taxon>
    </lineage>
</organism>
<evidence type="ECO:0000259" key="3">
    <source>
        <dbReference type="PROSITE" id="PS50977"/>
    </source>
</evidence>
<dbReference type="PROSITE" id="PS50977">
    <property type="entry name" value="HTH_TETR_2"/>
    <property type="match status" value="1"/>
</dbReference>
<dbReference type="SUPFAM" id="SSF46689">
    <property type="entry name" value="Homeodomain-like"/>
    <property type="match status" value="1"/>
</dbReference>
<protein>
    <submittedName>
        <fullName evidence="4">TetR/AcrR family transcriptional regulator</fullName>
    </submittedName>
</protein>